<name>A0ABS9HFP6_9ACTN</name>
<evidence type="ECO:0000313" key="2">
    <source>
        <dbReference type="Proteomes" id="UP001201161"/>
    </source>
</evidence>
<comment type="caution">
    <text evidence="1">The sequence shown here is derived from an EMBL/GenBank/DDBJ whole genome shotgun (WGS) entry which is preliminary data.</text>
</comment>
<accession>A0ABS9HFP6</accession>
<proteinExistence type="predicted"/>
<sequence length="114" mass="12706">MGLLLRPGDRFDMKGRTITVTQMQADVGQRVRDELIDVARRGQTITYGELKASAQLSHPPNGMGRLLDVISEDCRLRGEPSLAPLVVNAETLEVGADYEGAPNEDRQRLYDHWS</sequence>
<protein>
    <submittedName>
        <fullName evidence="1">Uncharacterized protein</fullName>
    </submittedName>
</protein>
<evidence type="ECO:0000313" key="1">
    <source>
        <dbReference type="EMBL" id="MCF6379374.1"/>
    </source>
</evidence>
<dbReference type="RefSeq" id="WP_236404356.1">
    <property type="nucleotide sequence ID" value="NZ_JAKJHZ010000010.1"/>
</dbReference>
<dbReference type="Proteomes" id="UP001201161">
    <property type="component" value="Unassembled WGS sequence"/>
</dbReference>
<reference evidence="1 2" key="1">
    <citation type="submission" date="2022-01" db="EMBL/GenBank/DDBJ databases">
        <title>Nocardioides sp. nov., an actinomycete isolated from mining soil.</title>
        <authorList>
            <person name="Liu L."/>
        </authorList>
    </citation>
    <scope>NUCLEOTIDE SEQUENCE [LARGE SCALE GENOMIC DNA]</scope>
    <source>
        <strain evidence="1 2">KLBMP 9356</strain>
    </source>
</reference>
<organism evidence="1 2">
    <name type="scientific">Nocardioides potassii</name>
    <dbReference type="NCBI Taxonomy" id="2911371"/>
    <lineage>
        <taxon>Bacteria</taxon>
        <taxon>Bacillati</taxon>
        <taxon>Actinomycetota</taxon>
        <taxon>Actinomycetes</taxon>
        <taxon>Propionibacteriales</taxon>
        <taxon>Nocardioidaceae</taxon>
        <taxon>Nocardioides</taxon>
    </lineage>
</organism>
<gene>
    <name evidence="1" type="ORF">L2K70_17320</name>
</gene>
<dbReference type="EMBL" id="JAKJHZ010000010">
    <property type="protein sequence ID" value="MCF6379374.1"/>
    <property type="molecule type" value="Genomic_DNA"/>
</dbReference>
<keyword evidence="2" id="KW-1185">Reference proteome</keyword>